<organism evidence="1 2">
    <name type="scientific">Pusillimonas noertemannii</name>
    <dbReference type="NCBI Taxonomy" id="305977"/>
    <lineage>
        <taxon>Bacteria</taxon>
        <taxon>Pseudomonadati</taxon>
        <taxon>Pseudomonadota</taxon>
        <taxon>Betaproteobacteria</taxon>
        <taxon>Burkholderiales</taxon>
        <taxon>Alcaligenaceae</taxon>
        <taxon>Pusillimonas</taxon>
    </lineage>
</organism>
<accession>A0A2U1CPS5</accession>
<dbReference type="AlphaFoldDB" id="A0A2U1CPS5"/>
<evidence type="ECO:0000313" key="1">
    <source>
        <dbReference type="EMBL" id="PVY67811.1"/>
    </source>
</evidence>
<evidence type="ECO:0000313" key="2">
    <source>
        <dbReference type="Proteomes" id="UP000246145"/>
    </source>
</evidence>
<sequence>MPNPPPIFERKKPAKRQSSLVWIFERFEFDPGYMRSRMFGCETAYIDGMLCLGVIDRGAEPWSGLLVCTSHEHHAALMEEMPALNPHGVLGKWLYISQEDAAFEDTADRLAELVLARDPRVGIEPKGRRRARRGNA</sequence>
<dbReference type="EMBL" id="QEKO01000001">
    <property type="protein sequence ID" value="PVY67811.1"/>
    <property type="molecule type" value="Genomic_DNA"/>
</dbReference>
<reference evidence="1 2" key="1">
    <citation type="submission" date="2018-04" db="EMBL/GenBank/DDBJ databases">
        <title>Genomic Encyclopedia of Type Strains, Phase IV (KMG-IV): sequencing the most valuable type-strain genomes for metagenomic binning, comparative biology and taxonomic classification.</title>
        <authorList>
            <person name="Goeker M."/>
        </authorList>
    </citation>
    <scope>NUCLEOTIDE SEQUENCE [LARGE SCALE GENOMIC DNA]</scope>
    <source>
        <strain evidence="1 2">DSM 10065</strain>
    </source>
</reference>
<comment type="caution">
    <text evidence="1">The sequence shown here is derived from an EMBL/GenBank/DDBJ whole genome shotgun (WGS) entry which is preliminary data.</text>
</comment>
<keyword evidence="2" id="KW-1185">Reference proteome</keyword>
<name>A0A2U1CPS5_9BURK</name>
<evidence type="ECO:0008006" key="3">
    <source>
        <dbReference type="Google" id="ProtNLM"/>
    </source>
</evidence>
<protein>
    <recommendedName>
        <fullName evidence="3">DNA-binding protein (MmcQ/YjbR family)</fullName>
    </recommendedName>
</protein>
<dbReference type="RefSeq" id="WP_116517117.1">
    <property type="nucleotide sequence ID" value="NZ_JACCEX010000001.1"/>
</dbReference>
<dbReference type="Proteomes" id="UP000246145">
    <property type="component" value="Unassembled WGS sequence"/>
</dbReference>
<proteinExistence type="predicted"/>
<dbReference type="OrthoDB" id="121807at2"/>
<gene>
    <name evidence="1" type="ORF">C7440_0194</name>
</gene>